<keyword evidence="2" id="KW-1185">Reference proteome</keyword>
<reference evidence="1 2" key="1">
    <citation type="submission" date="2021-06" db="EMBL/GenBank/DDBJ databases">
        <authorList>
            <person name="Palmer J.M."/>
        </authorList>
    </citation>
    <scope>NUCLEOTIDE SEQUENCE [LARGE SCALE GENOMIC DNA]</scope>
    <source>
        <strain evidence="1 2">XC_2019</strain>
        <tissue evidence="1">Muscle</tissue>
    </source>
</reference>
<protein>
    <submittedName>
        <fullName evidence="1">Uncharacterized protein</fullName>
    </submittedName>
</protein>
<comment type="caution">
    <text evidence="1">The sequence shown here is derived from an EMBL/GenBank/DDBJ whole genome shotgun (WGS) entry which is preliminary data.</text>
</comment>
<gene>
    <name evidence="1" type="ORF">XENOCAPTIV_022742</name>
</gene>
<feature type="non-terminal residue" evidence="1">
    <location>
        <position position="1"/>
    </location>
</feature>
<sequence>EGQEKKTSHSSTRSVPHLSIVSYYLCCLQIERRISAFMERKQMEINENNVREFCNVIDCNQALFMLFTSLRLPTKLHLLFMFLGWAVTRVVNTYGPQTRSTGSQGEAWEPQKGPAARDCGNAATEERLQNIEAHLKLPSVGPVPLNVFQRLKKLEDRILELEGLSPEYFQSNACTLSELDEKISAVKAALLKRVSEFGPVYGTDCPL</sequence>
<evidence type="ECO:0000313" key="2">
    <source>
        <dbReference type="Proteomes" id="UP001434883"/>
    </source>
</evidence>
<name>A0ABV0R2L6_9TELE</name>
<dbReference type="EMBL" id="JAHRIN010033660">
    <property type="protein sequence ID" value="MEQ2202351.1"/>
    <property type="molecule type" value="Genomic_DNA"/>
</dbReference>
<proteinExistence type="predicted"/>
<evidence type="ECO:0000313" key="1">
    <source>
        <dbReference type="EMBL" id="MEQ2202351.1"/>
    </source>
</evidence>
<accession>A0ABV0R2L6</accession>
<dbReference type="Proteomes" id="UP001434883">
    <property type="component" value="Unassembled WGS sequence"/>
</dbReference>
<organism evidence="1 2">
    <name type="scientific">Xenoophorus captivus</name>
    <dbReference type="NCBI Taxonomy" id="1517983"/>
    <lineage>
        <taxon>Eukaryota</taxon>
        <taxon>Metazoa</taxon>
        <taxon>Chordata</taxon>
        <taxon>Craniata</taxon>
        <taxon>Vertebrata</taxon>
        <taxon>Euteleostomi</taxon>
        <taxon>Actinopterygii</taxon>
        <taxon>Neopterygii</taxon>
        <taxon>Teleostei</taxon>
        <taxon>Neoteleostei</taxon>
        <taxon>Acanthomorphata</taxon>
        <taxon>Ovalentaria</taxon>
        <taxon>Atherinomorphae</taxon>
        <taxon>Cyprinodontiformes</taxon>
        <taxon>Goodeidae</taxon>
        <taxon>Xenoophorus</taxon>
    </lineage>
</organism>